<dbReference type="FunFam" id="3.10.290.10:FF:000003">
    <property type="entry name" value="Pseudouridine synthase"/>
    <property type="match status" value="1"/>
</dbReference>
<evidence type="ECO:0000259" key="6">
    <source>
        <dbReference type="SMART" id="SM00363"/>
    </source>
</evidence>
<dbReference type="InterPro" id="IPR002942">
    <property type="entry name" value="S4_RNA-bd"/>
</dbReference>
<dbReference type="Proteomes" id="UP000584867">
    <property type="component" value="Unassembled WGS sequence"/>
</dbReference>
<dbReference type="RefSeq" id="WP_184258430.1">
    <property type="nucleotide sequence ID" value="NZ_JACHIO010000018.1"/>
</dbReference>
<evidence type="ECO:0000313" key="7">
    <source>
        <dbReference type="EMBL" id="MBB5065594.1"/>
    </source>
</evidence>
<dbReference type="GO" id="GO:0120159">
    <property type="term" value="F:rRNA pseudouridine synthase activity"/>
    <property type="evidence" value="ECO:0007669"/>
    <property type="project" value="UniProtKB-ARBA"/>
</dbReference>
<evidence type="ECO:0000256" key="5">
    <source>
        <dbReference type="SAM" id="MobiDB-lite"/>
    </source>
</evidence>
<reference evidence="7 8" key="1">
    <citation type="submission" date="2020-08" db="EMBL/GenBank/DDBJ databases">
        <title>Genomic Encyclopedia of Type Strains, Phase IV (KMG-V): Genome sequencing to study the core and pangenomes of soil and plant-associated prokaryotes.</title>
        <authorList>
            <person name="Whitman W."/>
        </authorList>
    </citation>
    <scope>NUCLEOTIDE SEQUENCE [LARGE SCALE GENOMIC DNA]</scope>
    <source>
        <strain evidence="7 8">X5P3</strain>
    </source>
</reference>
<protein>
    <recommendedName>
        <fullName evidence="4">Pseudouridine synthase</fullName>
        <ecNumber evidence="4">5.4.99.-</ecNumber>
    </recommendedName>
</protein>
<dbReference type="InterPro" id="IPR020094">
    <property type="entry name" value="TruA/RsuA/RluB/E/F_N"/>
</dbReference>
<dbReference type="Gene3D" id="3.30.70.580">
    <property type="entry name" value="Pseudouridine synthase I, catalytic domain, N-terminal subdomain"/>
    <property type="match status" value="1"/>
</dbReference>
<dbReference type="PROSITE" id="PS01149">
    <property type="entry name" value="PSI_RSU"/>
    <property type="match status" value="1"/>
</dbReference>
<comment type="similarity">
    <text evidence="1 4">Belongs to the pseudouridine synthase RsuA family.</text>
</comment>
<evidence type="ECO:0000256" key="3">
    <source>
        <dbReference type="PROSITE-ProRule" id="PRU00182"/>
    </source>
</evidence>
<dbReference type="PANTHER" id="PTHR47683">
    <property type="entry name" value="PSEUDOURIDINE SYNTHASE FAMILY PROTEIN-RELATED"/>
    <property type="match status" value="1"/>
</dbReference>
<dbReference type="SUPFAM" id="SSF55174">
    <property type="entry name" value="Alpha-L RNA-binding motif"/>
    <property type="match status" value="1"/>
</dbReference>
<dbReference type="PROSITE" id="PS50889">
    <property type="entry name" value="S4"/>
    <property type="match status" value="1"/>
</dbReference>
<feature type="domain" description="RNA-binding S4" evidence="6">
    <location>
        <begin position="13"/>
        <end position="74"/>
    </location>
</feature>
<dbReference type="Pfam" id="PF00849">
    <property type="entry name" value="PseudoU_synth_2"/>
    <property type="match status" value="1"/>
</dbReference>
<feature type="compositionally biased region" description="Basic residues" evidence="5">
    <location>
        <begin position="291"/>
        <end position="307"/>
    </location>
</feature>
<dbReference type="EMBL" id="JACHIO010000018">
    <property type="protein sequence ID" value="MBB5065594.1"/>
    <property type="molecule type" value="Genomic_DNA"/>
</dbReference>
<dbReference type="EC" id="5.4.99.-" evidence="4"/>
<dbReference type="InterPro" id="IPR036986">
    <property type="entry name" value="S4_RNA-bd_sf"/>
</dbReference>
<organism evidence="7 8">
    <name type="scientific">Granulicella mallensis</name>
    <dbReference type="NCBI Taxonomy" id="940614"/>
    <lineage>
        <taxon>Bacteria</taxon>
        <taxon>Pseudomonadati</taxon>
        <taxon>Acidobacteriota</taxon>
        <taxon>Terriglobia</taxon>
        <taxon>Terriglobales</taxon>
        <taxon>Acidobacteriaceae</taxon>
        <taxon>Granulicella</taxon>
    </lineage>
</organism>
<dbReference type="CDD" id="cd02870">
    <property type="entry name" value="PseudoU_synth_RsuA_like"/>
    <property type="match status" value="1"/>
</dbReference>
<dbReference type="SUPFAM" id="SSF55120">
    <property type="entry name" value="Pseudouridine synthase"/>
    <property type="match status" value="1"/>
</dbReference>
<dbReference type="InterPro" id="IPR042092">
    <property type="entry name" value="PsdUridine_s_RsuA/RluB/E/F_cat"/>
</dbReference>
<evidence type="ECO:0000256" key="1">
    <source>
        <dbReference type="ARBA" id="ARBA00008348"/>
    </source>
</evidence>
<evidence type="ECO:0000256" key="2">
    <source>
        <dbReference type="ARBA" id="ARBA00023235"/>
    </source>
</evidence>
<dbReference type="AlphaFoldDB" id="A0A7W7ZTQ7"/>
<dbReference type="PANTHER" id="PTHR47683:SF2">
    <property type="entry name" value="RNA-BINDING S4 DOMAIN-CONTAINING PROTEIN"/>
    <property type="match status" value="1"/>
</dbReference>
<dbReference type="Pfam" id="PF01479">
    <property type="entry name" value="S4"/>
    <property type="match status" value="1"/>
</dbReference>
<dbReference type="CDD" id="cd00165">
    <property type="entry name" value="S4"/>
    <property type="match status" value="1"/>
</dbReference>
<dbReference type="InterPro" id="IPR006145">
    <property type="entry name" value="PsdUridine_synth_RsuA/RluA"/>
</dbReference>
<name>A0A7W7ZTQ7_9BACT</name>
<keyword evidence="3" id="KW-0694">RNA-binding</keyword>
<dbReference type="InterPro" id="IPR000748">
    <property type="entry name" value="PsdUridine_synth_RsuA/RluB/E/F"/>
</dbReference>
<dbReference type="GO" id="GO:0003723">
    <property type="term" value="F:RNA binding"/>
    <property type="evidence" value="ECO:0007669"/>
    <property type="project" value="UniProtKB-KW"/>
</dbReference>
<evidence type="ECO:0000313" key="8">
    <source>
        <dbReference type="Proteomes" id="UP000584867"/>
    </source>
</evidence>
<comment type="caution">
    <text evidence="7">The sequence shown here is derived from an EMBL/GenBank/DDBJ whole genome shotgun (WGS) entry which is preliminary data.</text>
</comment>
<dbReference type="InterPro" id="IPR020103">
    <property type="entry name" value="PsdUridine_synth_cat_dom_sf"/>
</dbReference>
<dbReference type="InterPro" id="IPR050343">
    <property type="entry name" value="RsuA_PseudoU_synthase"/>
</dbReference>
<dbReference type="GO" id="GO:0000455">
    <property type="term" value="P:enzyme-directed rRNA pseudouridine synthesis"/>
    <property type="evidence" value="ECO:0007669"/>
    <property type="project" value="UniProtKB-ARBA"/>
</dbReference>
<keyword evidence="2 4" id="KW-0413">Isomerase</keyword>
<accession>A0A7W7ZTQ7</accession>
<proteinExistence type="inferred from homology"/>
<evidence type="ECO:0000256" key="4">
    <source>
        <dbReference type="RuleBase" id="RU003887"/>
    </source>
</evidence>
<dbReference type="Gene3D" id="3.10.290.10">
    <property type="entry name" value="RNA-binding S4 domain"/>
    <property type="match status" value="1"/>
</dbReference>
<sequence length="307" mass="34374">MKPETKDAAPRGDRLQKILAQAGIASRRAAETIILEGRVQVNGQVVTELGTRADATRDHIRVDGKLLHGPEPQRYFMVNKPRGYVTTLDDPEHRPTVMQLLGQDAQRKSVGEHNKLPRLYPVGRLDYLSEGLLLMTNDGELANKLSKAAAGVEKTYLVKVSGSPTDEAIDQLRRGIMIDRGRLNEVRSGRRDRVLTNPAKIEQVRRGENPWFEVTLTEGRNRQLRKMFEEIGHHVEKIRRIGYGALVLDIPPGGFRELTTGEVQALGRAAAGKKVERKKTLPEAAQLKKPVPPKKRAFKKAVRKRTS</sequence>
<gene>
    <name evidence="7" type="ORF">HDF15_003963</name>
</gene>
<dbReference type="Gene3D" id="3.30.70.1560">
    <property type="entry name" value="Alpha-L RNA-binding motif"/>
    <property type="match status" value="1"/>
</dbReference>
<dbReference type="SMART" id="SM00363">
    <property type="entry name" value="S4"/>
    <property type="match status" value="1"/>
</dbReference>
<dbReference type="NCBIfam" id="TIGR00093">
    <property type="entry name" value="pseudouridine synthase"/>
    <property type="match status" value="1"/>
</dbReference>
<feature type="region of interest" description="Disordered" evidence="5">
    <location>
        <begin position="271"/>
        <end position="307"/>
    </location>
</feature>
<dbReference type="InterPro" id="IPR018496">
    <property type="entry name" value="PsdUridine_synth_RsuA/RluB_CS"/>
</dbReference>